<reference evidence="1 2" key="1">
    <citation type="submission" date="2024-04" db="EMBL/GenBank/DDBJ databases">
        <title>genome sequences of Mucor flavus KT1a and Helicostylum pulchrum KT1b strains isolated from the surface of a dry-aged beef.</title>
        <authorList>
            <person name="Toyotome T."/>
            <person name="Hosono M."/>
            <person name="Torimaru M."/>
            <person name="Fukuda K."/>
            <person name="Mikami N."/>
        </authorList>
    </citation>
    <scope>NUCLEOTIDE SEQUENCE [LARGE SCALE GENOMIC DNA]</scope>
    <source>
        <strain evidence="1 2">KT1a</strain>
    </source>
</reference>
<accession>A0ABP9YZY4</accession>
<evidence type="ECO:0000313" key="1">
    <source>
        <dbReference type="EMBL" id="GAA5812416.1"/>
    </source>
</evidence>
<evidence type="ECO:0000313" key="2">
    <source>
        <dbReference type="Proteomes" id="UP001473302"/>
    </source>
</evidence>
<dbReference type="Proteomes" id="UP001473302">
    <property type="component" value="Unassembled WGS sequence"/>
</dbReference>
<organism evidence="1 2">
    <name type="scientific">Mucor flavus</name>
    <dbReference type="NCBI Taxonomy" id="439312"/>
    <lineage>
        <taxon>Eukaryota</taxon>
        <taxon>Fungi</taxon>
        <taxon>Fungi incertae sedis</taxon>
        <taxon>Mucoromycota</taxon>
        <taxon>Mucoromycotina</taxon>
        <taxon>Mucoromycetes</taxon>
        <taxon>Mucorales</taxon>
        <taxon>Mucorineae</taxon>
        <taxon>Mucoraceae</taxon>
        <taxon>Mucor</taxon>
    </lineage>
</organism>
<protein>
    <submittedName>
        <fullName evidence="1">Uncharacterized protein</fullName>
    </submittedName>
</protein>
<sequence>MSERSNRKLNISYINNFSLTHVAIILGQSDQSSSNFVVPTEYSPDIHLISQVMLNDKRIVNVITETLANAPPDLYITEPLPSFDKRVSNVFYIPPGPSNNIPYILISVVESLEDMVFHHILLRCIKIREMYHVSPICVIIVAQEIDDDTMKMSSVYQELPFFRDVQSTFWAEKCLIVSAKDCRMNRSRLINHPLLDIVFAITSKSKLMIIR</sequence>
<name>A0ABP9YZY4_9FUNG</name>
<keyword evidence="2" id="KW-1185">Reference proteome</keyword>
<comment type="caution">
    <text evidence="1">The sequence shown here is derived from an EMBL/GenBank/DDBJ whole genome shotgun (WGS) entry which is preliminary data.</text>
</comment>
<gene>
    <name evidence="1" type="ORF">MFLAVUS_005871</name>
</gene>
<proteinExistence type="predicted"/>
<dbReference type="EMBL" id="BAABUK010000013">
    <property type="protein sequence ID" value="GAA5812416.1"/>
    <property type="molecule type" value="Genomic_DNA"/>
</dbReference>